<reference evidence="3 4" key="1">
    <citation type="submission" date="2016-08" db="EMBL/GenBank/DDBJ databases">
        <title>Evolution of the type three secretion system and type three effector repertoires in Xanthomonas.</title>
        <authorList>
            <person name="Merda D."/>
            <person name="Briand M."/>
            <person name="Bosis E."/>
            <person name="Rousseau C."/>
            <person name="Portier P."/>
            <person name="Jacques M.-A."/>
            <person name="Fischer-Le Saux M."/>
        </authorList>
    </citation>
    <scope>NUCLEOTIDE SEQUENCE [LARGE SCALE GENOMIC DNA]</scope>
    <source>
        <strain evidence="3 4">CFBP 4691</strain>
    </source>
</reference>
<feature type="compositionally biased region" description="Low complexity" evidence="1">
    <location>
        <begin position="228"/>
        <end position="244"/>
    </location>
</feature>
<dbReference type="AlphaFoldDB" id="A0A2S6ZDV6"/>
<name>A0A2S6ZDV6_9XANT</name>
<protein>
    <recommendedName>
        <fullName evidence="2">Surface presentation of antigen domain-containing protein</fullName>
    </recommendedName>
</protein>
<evidence type="ECO:0000313" key="3">
    <source>
        <dbReference type="EMBL" id="PPT90448.1"/>
    </source>
</evidence>
<feature type="compositionally biased region" description="Basic and acidic residues" evidence="1">
    <location>
        <begin position="384"/>
        <end position="407"/>
    </location>
</feature>
<accession>A0A2S6ZDV6</accession>
<feature type="region of interest" description="Disordered" evidence="1">
    <location>
        <begin position="1"/>
        <end position="33"/>
    </location>
</feature>
<organism evidence="3 4">
    <name type="scientific">Xanthomonas theicola</name>
    <dbReference type="NCBI Taxonomy" id="56464"/>
    <lineage>
        <taxon>Bacteria</taxon>
        <taxon>Pseudomonadati</taxon>
        <taxon>Pseudomonadota</taxon>
        <taxon>Gammaproteobacteria</taxon>
        <taxon>Lysobacterales</taxon>
        <taxon>Lysobacteraceae</taxon>
        <taxon>Xanthomonas</taxon>
    </lineage>
</organism>
<feature type="region of interest" description="Disordered" evidence="1">
    <location>
        <begin position="113"/>
        <end position="321"/>
    </location>
</feature>
<comment type="caution">
    <text evidence="3">The sequence shown here is derived from an EMBL/GenBank/DDBJ whole genome shotgun (WGS) entry which is preliminary data.</text>
</comment>
<keyword evidence="4" id="KW-1185">Reference proteome</keyword>
<feature type="compositionally biased region" description="Low complexity" evidence="1">
    <location>
        <begin position="310"/>
        <end position="320"/>
    </location>
</feature>
<feature type="compositionally biased region" description="Basic and acidic residues" evidence="1">
    <location>
        <begin position="1"/>
        <end position="16"/>
    </location>
</feature>
<feature type="region of interest" description="Disordered" evidence="1">
    <location>
        <begin position="371"/>
        <end position="407"/>
    </location>
</feature>
<feature type="compositionally biased region" description="Polar residues" evidence="1">
    <location>
        <begin position="273"/>
        <end position="283"/>
    </location>
</feature>
<dbReference type="EMBL" id="MIGX01000057">
    <property type="protein sequence ID" value="PPT90448.1"/>
    <property type="molecule type" value="Genomic_DNA"/>
</dbReference>
<feature type="compositionally biased region" description="Low complexity" evidence="1">
    <location>
        <begin position="113"/>
        <end position="122"/>
    </location>
</feature>
<evidence type="ECO:0000259" key="2">
    <source>
        <dbReference type="Pfam" id="PF02510"/>
    </source>
</evidence>
<dbReference type="InterPro" id="IPR056746">
    <property type="entry name" value="SPAN_dom"/>
</dbReference>
<evidence type="ECO:0000313" key="4">
    <source>
        <dbReference type="Proteomes" id="UP000239898"/>
    </source>
</evidence>
<evidence type="ECO:0000256" key="1">
    <source>
        <dbReference type="SAM" id="MobiDB-lite"/>
    </source>
</evidence>
<dbReference type="Pfam" id="PF02510">
    <property type="entry name" value="SPAN"/>
    <property type="match status" value="1"/>
</dbReference>
<feature type="compositionally biased region" description="Basic and acidic residues" evidence="1">
    <location>
        <begin position="252"/>
        <end position="263"/>
    </location>
</feature>
<gene>
    <name evidence="3" type="ORF">XthCFBP4691_12275</name>
</gene>
<feature type="compositionally biased region" description="Basic and acidic residues" evidence="1">
    <location>
        <begin position="132"/>
        <end position="152"/>
    </location>
</feature>
<proteinExistence type="predicted"/>
<sequence>MAESNHRDHGRDHADGLDQGLPAAQQIPSPPPLELRADASLAVAGEKAGNGDAAKISQRASRMRCPDMDGLQEKAAVGRSHAAHMTRIAGVGQLPWSGTPAATVAVGRQAAVAVPAASQQAPGEADGGGLEASRHADAGRVDKSAAVADRRSPTASPASRTPHHDRNGAAAAAAPGAAQQAPGEADGGALEASRHVDAGYVDTSAAVADRRSPTAPPTSRTPHHDRSGAAAVAAPAASQQAPGEADGGALEASRHADGGRKESGAAGGDDSPLQATPPASQAQQHDRKGAAASTPAPASRRHADPGAGPGPSNASPARGATQEGWVYRFRSWGTEHAVRVSLVAAPHRPWHSASASLALHPSSALVEQRLNAHGAAAGASEQWILREHDDQGREDQHPRQRQEDDES</sequence>
<feature type="compositionally biased region" description="Low complexity" evidence="1">
    <location>
        <begin position="168"/>
        <end position="189"/>
    </location>
</feature>
<dbReference type="Proteomes" id="UP000239898">
    <property type="component" value="Unassembled WGS sequence"/>
</dbReference>
<feature type="domain" description="Surface presentation of antigen" evidence="2">
    <location>
        <begin position="321"/>
        <end position="406"/>
    </location>
</feature>